<evidence type="ECO:0000256" key="7">
    <source>
        <dbReference type="ARBA" id="ARBA00022801"/>
    </source>
</evidence>
<dbReference type="InterPro" id="IPR001474">
    <property type="entry name" value="GTP_CycHdrlase_I"/>
</dbReference>
<dbReference type="OrthoDB" id="4966at2759"/>
<dbReference type="HAMAP" id="MF_00223">
    <property type="entry name" value="FolE"/>
    <property type="match status" value="1"/>
</dbReference>
<evidence type="ECO:0000313" key="15">
    <source>
        <dbReference type="Proteomes" id="UP000663671"/>
    </source>
</evidence>
<keyword evidence="5" id="KW-0021">Allosteric enzyme</keyword>
<evidence type="ECO:0000256" key="12">
    <source>
        <dbReference type="SAM" id="MobiDB-lite"/>
    </source>
</evidence>
<comment type="pathway">
    <text evidence="1">Cofactor biosynthesis; 7,8-dihydroneopterin triphosphate biosynthesis; 7,8-dihydroneopterin triphosphate from GTP: step 1/1.</text>
</comment>
<dbReference type="SUPFAM" id="SSF55620">
    <property type="entry name" value="Tetrahydrobiopterin biosynthesis enzymes-like"/>
    <property type="match status" value="1"/>
</dbReference>
<comment type="function">
    <text evidence="11">GTP cyclohydrolase 1 is the first enzyme in the biosynthetic pathway leading to folic acid.</text>
</comment>
<dbReference type="NCBIfam" id="TIGR00063">
    <property type="entry name" value="folE"/>
    <property type="match status" value="1"/>
</dbReference>
<evidence type="ECO:0000256" key="11">
    <source>
        <dbReference type="ARBA" id="ARBA00055676"/>
    </source>
</evidence>
<dbReference type="NCBIfam" id="NF006826">
    <property type="entry name" value="PRK09347.1-3"/>
    <property type="match status" value="1"/>
</dbReference>
<evidence type="ECO:0000256" key="10">
    <source>
        <dbReference type="ARBA" id="ARBA00030854"/>
    </source>
</evidence>
<evidence type="ECO:0000256" key="8">
    <source>
        <dbReference type="ARBA" id="ARBA00022909"/>
    </source>
</evidence>
<comment type="similarity">
    <text evidence="2">Belongs to the GTP cyclohydrolase I family.</text>
</comment>
<dbReference type="PROSITE" id="PS00860">
    <property type="entry name" value="GTP_CYCLOHYDROL_1_2"/>
    <property type="match status" value="1"/>
</dbReference>
<dbReference type="FunFam" id="1.10.286.10:FF:000003">
    <property type="entry name" value="GTP cyclohydrolase 1"/>
    <property type="match status" value="1"/>
</dbReference>
<dbReference type="GO" id="GO:0005737">
    <property type="term" value="C:cytoplasm"/>
    <property type="evidence" value="ECO:0007669"/>
    <property type="project" value="TreeGrafter"/>
</dbReference>
<feature type="compositionally biased region" description="Pro residues" evidence="12">
    <location>
        <begin position="1"/>
        <end position="10"/>
    </location>
</feature>
<dbReference type="EMBL" id="CP069109">
    <property type="protein sequence ID" value="QSS58196.1"/>
    <property type="molecule type" value="Genomic_DNA"/>
</dbReference>
<evidence type="ECO:0000256" key="6">
    <source>
        <dbReference type="ARBA" id="ARBA00022741"/>
    </source>
</evidence>
<protein>
    <recommendedName>
        <fullName evidence="4">GTP cyclohydrolase 1</fullName>
        <ecNumber evidence="3">3.5.4.16</ecNumber>
    </recommendedName>
    <alternativeName>
        <fullName evidence="10">GTP cyclohydrolase I</fullName>
    </alternativeName>
</protein>
<dbReference type="NCBIfam" id="NF006825">
    <property type="entry name" value="PRK09347.1-2"/>
    <property type="match status" value="1"/>
</dbReference>
<feature type="region of interest" description="Disordered" evidence="12">
    <location>
        <begin position="1"/>
        <end position="48"/>
    </location>
</feature>
<dbReference type="EC" id="3.5.4.16" evidence="3"/>
<evidence type="ECO:0000256" key="9">
    <source>
        <dbReference type="ARBA" id="ARBA00023134"/>
    </source>
</evidence>
<dbReference type="Gene3D" id="1.10.286.10">
    <property type="match status" value="1"/>
</dbReference>
<evidence type="ECO:0000256" key="1">
    <source>
        <dbReference type="ARBA" id="ARBA00005080"/>
    </source>
</evidence>
<feature type="compositionally biased region" description="Basic and acidic residues" evidence="12">
    <location>
        <begin position="98"/>
        <end position="112"/>
    </location>
</feature>
<dbReference type="GO" id="GO:0005525">
    <property type="term" value="F:GTP binding"/>
    <property type="evidence" value="ECO:0007669"/>
    <property type="project" value="UniProtKB-KW"/>
</dbReference>
<name>A0A8A1LVM5_AJECA</name>
<keyword evidence="9" id="KW-0342">GTP-binding</keyword>
<dbReference type="VEuPathDB" id="FungiDB:I7I51_07619"/>
<proteinExistence type="inferred from homology"/>
<sequence>MAKEPPPLGPKPKSAVPSSLLNGSASVRATNGVRESERETLNSSIKSSLSWKQVVDPDFTSPKPILAVGNPAAAVTMRETVMPTTNGHIENGFLENEHEHVSAERSDAENEKPLPATHKPLDIPAAQNTSPAAGPPPIPPPPLKRNFSEPPRDPRDHTKPRNLSSAVSRPASPYTLNPPIDFDGLSWPSVGTRERLEATPEENEKRTQKLANAVRTVLECIGEDPEREGLLGTPERYAKALMYFTKGYEENVRDLVNGAVFHEDHDELVIVKDIEIFSLCEHHLVPFTGKMHIGYIPDRRVLGLSKFARLAEMFSRRLQVQERLTKQVALAISEVLKPRGVAVVIESSHLCMVMRGVQKTSSTTTTSCMLGCMRASAKTREEFLSLLNRK</sequence>
<evidence type="ECO:0000256" key="3">
    <source>
        <dbReference type="ARBA" id="ARBA00012715"/>
    </source>
</evidence>
<feature type="domain" description="GTP cyclohydrolase I" evidence="13">
    <location>
        <begin position="211"/>
        <end position="387"/>
    </location>
</feature>
<organism evidence="14 15">
    <name type="scientific">Ajellomyces capsulatus</name>
    <name type="common">Darling's disease fungus</name>
    <name type="synonym">Histoplasma capsulatum</name>
    <dbReference type="NCBI Taxonomy" id="5037"/>
    <lineage>
        <taxon>Eukaryota</taxon>
        <taxon>Fungi</taxon>
        <taxon>Dikarya</taxon>
        <taxon>Ascomycota</taxon>
        <taxon>Pezizomycotina</taxon>
        <taxon>Eurotiomycetes</taxon>
        <taxon>Eurotiomycetidae</taxon>
        <taxon>Onygenales</taxon>
        <taxon>Ajellomycetaceae</taxon>
        <taxon>Histoplasma</taxon>
    </lineage>
</organism>
<keyword evidence="7 14" id="KW-0378">Hydrolase</keyword>
<dbReference type="AlphaFoldDB" id="A0A8A1LVM5"/>
<dbReference type="GO" id="GO:0006729">
    <property type="term" value="P:tetrahydrobiopterin biosynthetic process"/>
    <property type="evidence" value="ECO:0007669"/>
    <property type="project" value="TreeGrafter"/>
</dbReference>
<dbReference type="GO" id="GO:0046656">
    <property type="term" value="P:folic acid biosynthetic process"/>
    <property type="evidence" value="ECO:0007669"/>
    <property type="project" value="UniProtKB-KW"/>
</dbReference>
<feature type="region of interest" description="Disordered" evidence="12">
    <location>
        <begin position="98"/>
        <end position="188"/>
    </location>
</feature>
<dbReference type="GO" id="GO:0003934">
    <property type="term" value="F:GTP cyclohydrolase I activity"/>
    <property type="evidence" value="ECO:0007669"/>
    <property type="project" value="UniProtKB-EC"/>
</dbReference>
<evidence type="ECO:0000259" key="13">
    <source>
        <dbReference type="Pfam" id="PF01227"/>
    </source>
</evidence>
<evidence type="ECO:0000256" key="2">
    <source>
        <dbReference type="ARBA" id="ARBA00008085"/>
    </source>
</evidence>
<dbReference type="GO" id="GO:0046654">
    <property type="term" value="P:tetrahydrofolate biosynthetic process"/>
    <property type="evidence" value="ECO:0007669"/>
    <property type="project" value="InterPro"/>
</dbReference>
<keyword evidence="6" id="KW-0547">Nucleotide-binding</keyword>
<feature type="compositionally biased region" description="Polar residues" evidence="12">
    <location>
        <begin position="16"/>
        <end position="29"/>
    </location>
</feature>
<dbReference type="UniPathway" id="UPA00848">
    <property type="reaction ID" value="UER00151"/>
</dbReference>
<dbReference type="InterPro" id="IPR043133">
    <property type="entry name" value="GTP-CH-I_C/QueF"/>
</dbReference>
<reference evidence="14" key="1">
    <citation type="submission" date="2021-01" db="EMBL/GenBank/DDBJ databases">
        <title>Chromosome-level genome assembly of a human fungal pathogen reveals clustering of transcriptionally co-regulated genes.</title>
        <authorList>
            <person name="Voorhies M."/>
            <person name="Cohen S."/>
            <person name="Shea T.P."/>
            <person name="Petrus S."/>
            <person name="Munoz J.F."/>
            <person name="Poplawski S."/>
            <person name="Goldman W.E."/>
            <person name="Michael T."/>
            <person name="Cuomo C.A."/>
            <person name="Sil A."/>
            <person name="Beyhan S."/>
        </authorList>
    </citation>
    <scope>NUCLEOTIDE SEQUENCE</scope>
    <source>
        <strain evidence="14">WU24</strain>
    </source>
</reference>
<dbReference type="FunFam" id="3.30.1130.10:FF:000012">
    <property type="entry name" value="GTP cyclohydrolase 1"/>
    <property type="match status" value="1"/>
</dbReference>
<dbReference type="PROSITE" id="PS00859">
    <property type="entry name" value="GTP_CYCLOHYDROL_1_1"/>
    <property type="match status" value="1"/>
</dbReference>
<dbReference type="Pfam" id="PF01227">
    <property type="entry name" value="GTP_cyclohydroI"/>
    <property type="match status" value="1"/>
</dbReference>
<dbReference type="InterPro" id="IPR043134">
    <property type="entry name" value="GTP-CH-I_N"/>
</dbReference>
<dbReference type="GO" id="GO:0008270">
    <property type="term" value="F:zinc ion binding"/>
    <property type="evidence" value="ECO:0007669"/>
    <property type="project" value="TreeGrafter"/>
</dbReference>
<dbReference type="InterPro" id="IPR020602">
    <property type="entry name" value="GTP_CycHdrlase_I_dom"/>
</dbReference>
<evidence type="ECO:0000256" key="4">
    <source>
        <dbReference type="ARBA" id="ARBA00017272"/>
    </source>
</evidence>
<dbReference type="PANTHER" id="PTHR11109">
    <property type="entry name" value="GTP CYCLOHYDROLASE I"/>
    <property type="match status" value="1"/>
</dbReference>
<dbReference type="Gene3D" id="3.30.1130.10">
    <property type="match status" value="1"/>
</dbReference>
<accession>A0A8A1LVM5</accession>
<dbReference type="Proteomes" id="UP000663671">
    <property type="component" value="Chromosome 2"/>
</dbReference>
<dbReference type="PANTHER" id="PTHR11109:SF7">
    <property type="entry name" value="GTP CYCLOHYDROLASE 1"/>
    <property type="match status" value="1"/>
</dbReference>
<gene>
    <name evidence="14" type="ORF">I7I51_07619</name>
</gene>
<evidence type="ECO:0000313" key="14">
    <source>
        <dbReference type="EMBL" id="QSS58196.1"/>
    </source>
</evidence>
<feature type="compositionally biased region" description="Pro residues" evidence="12">
    <location>
        <begin position="133"/>
        <end position="143"/>
    </location>
</feature>
<evidence type="ECO:0000256" key="5">
    <source>
        <dbReference type="ARBA" id="ARBA00022533"/>
    </source>
</evidence>
<feature type="compositionally biased region" description="Basic and acidic residues" evidence="12">
    <location>
        <begin position="146"/>
        <end position="159"/>
    </location>
</feature>
<dbReference type="InterPro" id="IPR018234">
    <property type="entry name" value="GTP_CycHdrlase_I_CS"/>
</dbReference>
<keyword evidence="8" id="KW-0289">Folate biosynthesis</keyword>
<dbReference type="CDD" id="cd00642">
    <property type="entry name" value="GTP_cyclohydro1"/>
    <property type="match status" value="1"/>
</dbReference>